<dbReference type="EMBL" id="BGZK01001825">
    <property type="protein sequence ID" value="GBP86933.1"/>
    <property type="molecule type" value="Genomic_DNA"/>
</dbReference>
<keyword evidence="3" id="KW-1185">Reference proteome</keyword>
<protein>
    <submittedName>
        <fullName evidence="2">Uncharacterized protein</fullName>
    </submittedName>
</protein>
<feature type="compositionally biased region" description="Basic and acidic residues" evidence="1">
    <location>
        <begin position="57"/>
        <end position="67"/>
    </location>
</feature>
<evidence type="ECO:0000313" key="2">
    <source>
        <dbReference type="EMBL" id="GBP86933.1"/>
    </source>
</evidence>
<dbReference type="AlphaFoldDB" id="A0A4C1ZIF8"/>
<reference evidence="2 3" key="1">
    <citation type="journal article" date="2019" name="Commun. Biol.">
        <title>The bagworm genome reveals a unique fibroin gene that provides high tensile strength.</title>
        <authorList>
            <person name="Kono N."/>
            <person name="Nakamura H."/>
            <person name="Ohtoshi R."/>
            <person name="Tomita M."/>
            <person name="Numata K."/>
            <person name="Arakawa K."/>
        </authorList>
    </citation>
    <scope>NUCLEOTIDE SEQUENCE [LARGE SCALE GENOMIC DNA]</scope>
</reference>
<feature type="region of interest" description="Disordered" evidence="1">
    <location>
        <begin position="57"/>
        <end position="81"/>
    </location>
</feature>
<gene>
    <name evidence="2" type="ORF">EVAR_60915_1</name>
</gene>
<name>A0A4C1ZIF8_EUMVA</name>
<evidence type="ECO:0000256" key="1">
    <source>
        <dbReference type="SAM" id="MobiDB-lite"/>
    </source>
</evidence>
<dbReference type="Proteomes" id="UP000299102">
    <property type="component" value="Unassembled WGS sequence"/>
</dbReference>
<comment type="caution">
    <text evidence="2">The sequence shown here is derived from an EMBL/GenBank/DDBJ whole genome shotgun (WGS) entry which is preliminary data.</text>
</comment>
<feature type="region of interest" description="Disordered" evidence="1">
    <location>
        <begin position="1"/>
        <end position="30"/>
    </location>
</feature>
<evidence type="ECO:0000313" key="3">
    <source>
        <dbReference type="Proteomes" id="UP000299102"/>
    </source>
</evidence>
<organism evidence="2 3">
    <name type="scientific">Eumeta variegata</name>
    <name type="common">Bagworm moth</name>
    <name type="synonym">Eumeta japonica</name>
    <dbReference type="NCBI Taxonomy" id="151549"/>
    <lineage>
        <taxon>Eukaryota</taxon>
        <taxon>Metazoa</taxon>
        <taxon>Ecdysozoa</taxon>
        <taxon>Arthropoda</taxon>
        <taxon>Hexapoda</taxon>
        <taxon>Insecta</taxon>
        <taxon>Pterygota</taxon>
        <taxon>Neoptera</taxon>
        <taxon>Endopterygota</taxon>
        <taxon>Lepidoptera</taxon>
        <taxon>Glossata</taxon>
        <taxon>Ditrysia</taxon>
        <taxon>Tineoidea</taxon>
        <taxon>Psychidae</taxon>
        <taxon>Oiketicinae</taxon>
        <taxon>Eumeta</taxon>
    </lineage>
</organism>
<sequence length="96" mass="11098">MELGRRGNAASGTRTERQRAPTHLSDGPRCSSEFRWRRISAFTHLLRRLSILIPSRVPDKKGLDRQTDGQQSDPIRVPFFPFEVRNPKKEQKINLS</sequence>
<proteinExistence type="predicted"/>
<dbReference type="OrthoDB" id="2414723at2759"/>
<accession>A0A4C1ZIF8</accession>